<name>A0A1G2R391_9BACT</name>
<dbReference type="GO" id="GO:0015627">
    <property type="term" value="C:type II protein secretion system complex"/>
    <property type="evidence" value="ECO:0007669"/>
    <property type="project" value="TreeGrafter"/>
</dbReference>
<organism evidence="2 3">
    <name type="scientific">Candidatus Wildermuthbacteria bacterium RIFCSPHIGHO2_02_FULL_45_25</name>
    <dbReference type="NCBI Taxonomy" id="1802450"/>
    <lineage>
        <taxon>Bacteria</taxon>
        <taxon>Candidatus Wildermuthiibacteriota</taxon>
    </lineage>
</organism>
<gene>
    <name evidence="2" type="ORF">A3C04_01720</name>
</gene>
<dbReference type="InterPro" id="IPR010994">
    <property type="entry name" value="RuvA_2-like"/>
</dbReference>
<proteinExistence type="predicted"/>
<dbReference type="InterPro" id="IPR003583">
    <property type="entry name" value="Hlx-hairpin-Hlx_DNA-bd_motif"/>
</dbReference>
<reference evidence="2 3" key="1">
    <citation type="journal article" date="2016" name="Nat. Commun.">
        <title>Thousands of microbial genomes shed light on interconnected biogeochemical processes in an aquifer system.</title>
        <authorList>
            <person name="Anantharaman K."/>
            <person name="Brown C.T."/>
            <person name="Hug L.A."/>
            <person name="Sharon I."/>
            <person name="Castelle C.J."/>
            <person name="Probst A.J."/>
            <person name="Thomas B.C."/>
            <person name="Singh A."/>
            <person name="Wilkins M.J."/>
            <person name="Karaoz U."/>
            <person name="Brodie E.L."/>
            <person name="Williams K.H."/>
            <person name="Hubbard S.S."/>
            <person name="Banfield J.F."/>
        </authorList>
    </citation>
    <scope>NUCLEOTIDE SEQUENCE [LARGE SCALE GENOMIC DNA]</scope>
</reference>
<dbReference type="InterPro" id="IPR004509">
    <property type="entry name" value="Competence_ComEA_HhH"/>
</dbReference>
<sequence>MSILGQGKIIAEFILLLCVAGGLSLGVSKVLGKDQDFARAPFEAETPWETTEPILGNQPSQGQSVLNSISIPVDPQKEKEVSGKVNLNTAAKEELERLEGIGPVLAERIIQYRQMNGGFKRIEDLKFVSGIGQKKFEQLKNAIIVK</sequence>
<dbReference type="NCBIfam" id="TIGR00426">
    <property type="entry name" value="competence protein ComEA helix-hairpin-helix repeat region"/>
    <property type="match status" value="1"/>
</dbReference>
<dbReference type="Proteomes" id="UP000178092">
    <property type="component" value="Unassembled WGS sequence"/>
</dbReference>
<dbReference type="PANTHER" id="PTHR21180">
    <property type="entry name" value="ENDONUCLEASE/EXONUCLEASE/PHOSPHATASE FAMILY DOMAIN-CONTAINING PROTEIN 1"/>
    <property type="match status" value="1"/>
</dbReference>
<dbReference type="SMART" id="SM00278">
    <property type="entry name" value="HhH1"/>
    <property type="match status" value="2"/>
</dbReference>
<evidence type="ECO:0000259" key="1">
    <source>
        <dbReference type="SMART" id="SM00278"/>
    </source>
</evidence>
<dbReference type="PANTHER" id="PTHR21180:SF32">
    <property type="entry name" value="ENDONUCLEASE_EXONUCLEASE_PHOSPHATASE FAMILY DOMAIN-CONTAINING PROTEIN 1"/>
    <property type="match status" value="1"/>
</dbReference>
<dbReference type="EMBL" id="MHTV01000012">
    <property type="protein sequence ID" value="OHA67354.1"/>
    <property type="molecule type" value="Genomic_DNA"/>
</dbReference>
<evidence type="ECO:0000313" key="3">
    <source>
        <dbReference type="Proteomes" id="UP000178092"/>
    </source>
</evidence>
<evidence type="ECO:0000313" key="2">
    <source>
        <dbReference type="EMBL" id="OHA67354.1"/>
    </source>
</evidence>
<dbReference type="GO" id="GO:0003677">
    <property type="term" value="F:DNA binding"/>
    <property type="evidence" value="ECO:0007669"/>
    <property type="project" value="InterPro"/>
</dbReference>
<dbReference type="SUPFAM" id="SSF47781">
    <property type="entry name" value="RuvA domain 2-like"/>
    <property type="match status" value="1"/>
</dbReference>
<feature type="domain" description="Helix-hairpin-helix DNA-binding motif class 1" evidence="1">
    <location>
        <begin position="93"/>
        <end position="112"/>
    </location>
</feature>
<protein>
    <recommendedName>
        <fullName evidence="1">Helix-hairpin-helix DNA-binding motif class 1 domain-containing protein</fullName>
    </recommendedName>
</protein>
<feature type="domain" description="Helix-hairpin-helix DNA-binding motif class 1" evidence="1">
    <location>
        <begin position="123"/>
        <end position="142"/>
    </location>
</feature>
<dbReference type="GO" id="GO:0006281">
    <property type="term" value="P:DNA repair"/>
    <property type="evidence" value="ECO:0007669"/>
    <property type="project" value="InterPro"/>
</dbReference>
<comment type="caution">
    <text evidence="2">The sequence shown here is derived from an EMBL/GenBank/DDBJ whole genome shotgun (WGS) entry which is preliminary data.</text>
</comment>
<dbReference type="AlphaFoldDB" id="A0A1G2R391"/>
<dbReference type="InterPro" id="IPR051675">
    <property type="entry name" value="Endo/Exo/Phosphatase_dom_1"/>
</dbReference>
<dbReference type="Pfam" id="PF12836">
    <property type="entry name" value="HHH_3"/>
    <property type="match status" value="1"/>
</dbReference>
<accession>A0A1G2R391</accession>
<dbReference type="GO" id="GO:0015628">
    <property type="term" value="P:protein secretion by the type II secretion system"/>
    <property type="evidence" value="ECO:0007669"/>
    <property type="project" value="TreeGrafter"/>
</dbReference>
<dbReference type="Gene3D" id="1.10.150.320">
    <property type="entry name" value="Photosystem II 12 kDa extrinsic protein"/>
    <property type="match status" value="1"/>
</dbReference>